<dbReference type="EMBL" id="JARPYI010000012">
    <property type="protein sequence ID" value="MDT2601603.1"/>
    <property type="molecule type" value="Genomic_DNA"/>
</dbReference>
<gene>
    <name evidence="2" type="ORF">P7D85_17630</name>
</gene>
<evidence type="ECO:0000313" key="2">
    <source>
        <dbReference type="EMBL" id="MDT2601603.1"/>
    </source>
</evidence>
<dbReference type="PANTHER" id="PTHR11106:SF27">
    <property type="entry name" value="MACRO DOMAIN-CONTAINING PROTEIN"/>
    <property type="match status" value="1"/>
</dbReference>
<name>A0ABU3F3B1_9ENTE</name>
<organism evidence="2 3">
    <name type="scientific">Enterococcus hulanensis</name>
    <dbReference type="NCBI Taxonomy" id="2559929"/>
    <lineage>
        <taxon>Bacteria</taxon>
        <taxon>Bacillati</taxon>
        <taxon>Bacillota</taxon>
        <taxon>Bacilli</taxon>
        <taxon>Lactobacillales</taxon>
        <taxon>Enterococcaceae</taxon>
        <taxon>Enterococcus</taxon>
    </lineage>
</organism>
<dbReference type="Proteomes" id="UP001252875">
    <property type="component" value="Unassembled WGS sequence"/>
</dbReference>
<evidence type="ECO:0000259" key="1">
    <source>
        <dbReference type="PROSITE" id="PS51154"/>
    </source>
</evidence>
<protein>
    <submittedName>
        <fullName evidence="2">Macro domain-containing protein</fullName>
    </submittedName>
</protein>
<accession>A0ABU3F3B1</accession>
<evidence type="ECO:0000313" key="3">
    <source>
        <dbReference type="Proteomes" id="UP001252875"/>
    </source>
</evidence>
<reference evidence="2 3" key="1">
    <citation type="submission" date="2023-03" db="EMBL/GenBank/DDBJ databases">
        <authorList>
            <person name="Shen W."/>
            <person name="Cai J."/>
        </authorList>
    </citation>
    <scope>NUCLEOTIDE SEQUENCE [LARGE SCALE GENOMIC DNA]</scope>
    <source>
        <strain evidence="2 3">D6-4</strain>
    </source>
</reference>
<sequence length="168" mass="18062">MIEVKIGDISRLDVPVDAIVNAANSALIPGGGVDGALNRAAGPKLKQAMASIGGTPTGTAVITPAFELPANYVIHAVGPRYIDGKHKEEALLYSAYEAVYRLAHEYKLHTIAVPVLSAGIYGYPKEGAARILCEVADRRENQEITTQVIAFEESWLAIFDKIRQSDSK</sequence>
<dbReference type="InterPro" id="IPR002589">
    <property type="entry name" value="Macro_dom"/>
</dbReference>
<dbReference type="Gene3D" id="3.40.220.10">
    <property type="entry name" value="Leucine Aminopeptidase, subunit E, domain 1"/>
    <property type="match status" value="1"/>
</dbReference>
<dbReference type="PROSITE" id="PS51154">
    <property type="entry name" value="MACRO"/>
    <property type="match status" value="1"/>
</dbReference>
<dbReference type="PANTHER" id="PTHR11106">
    <property type="entry name" value="GANGLIOSIDE INDUCED DIFFERENTIATION ASSOCIATED PROTEIN 2-RELATED"/>
    <property type="match status" value="1"/>
</dbReference>
<keyword evidence="3" id="KW-1185">Reference proteome</keyword>
<dbReference type="SUPFAM" id="SSF52949">
    <property type="entry name" value="Macro domain-like"/>
    <property type="match status" value="1"/>
</dbReference>
<dbReference type="SMART" id="SM00506">
    <property type="entry name" value="A1pp"/>
    <property type="match status" value="1"/>
</dbReference>
<dbReference type="RefSeq" id="WP_311822172.1">
    <property type="nucleotide sequence ID" value="NZ_JARPYF010000011.1"/>
</dbReference>
<dbReference type="Pfam" id="PF01661">
    <property type="entry name" value="Macro"/>
    <property type="match status" value="1"/>
</dbReference>
<dbReference type="InterPro" id="IPR043472">
    <property type="entry name" value="Macro_dom-like"/>
</dbReference>
<feature type="domain" description="Macro" evidence="1">
    <location>
        <begin position="1"/>
        <end position="167"/>
    </location>
</feature>
<comment type="caution">
    <text evidence="2">The sequence shown here is derived from an EMBL/GenBank/DDBJ whole genome shotgun (WGS) entry which is preliminary data.</text>
</comment>
<proteinExistence type="predicted"/>